<keyword evidence="1" id="KW-0511">Multifunctional enzyme</keyword>
<dbReference type="GO" id="GO:0005524">
    <property type="term" value="F:ATP binding"/>
    <property type="evidence" value="ECO:0007669"/>
    <property type="project" value="UniProtKB-KW"/>
</dbReference>
<dbReference type="CDD" id="cd09274">
    <property type="entry name" value="RNase_HI_RT_Ty3"/>
    <property type="match status" value="1"/>
</dbReference>
<dbReference type="Gene3D" id="3.10.20.370">
    <property type="match status" value="1"/>
</dbReference>
<dbReference type="Gene3D" id="2.40.50.40">
    <property type="match status" value="1"/>
</dbReference>
<keyword evidence="4" id="KW-1185">Reference proteome</keyword>
<evidence type="ECO:0000259" key="2">
    <source>
        <dbReference type="PROSITE" id="PS50013"/>
    </source>
</evidence>
<dbReference type="InterPro" id="IPR023780">
    <property type="entry name" value="Chromo_domain"/>
</dbReference>
<gene>
    <name evidence="3" type="ORF">Tco_1018779</name>
</gene>
<dbReference type="InterPro" id="IPR000953">
    <property type="entry name" value="Chromo/chromo_shadow_dom"/>
</dbReference>
<dbReference type="Gene3D" id="3.30.70.270">
    <property type="match status" value="1"/>
</dbReference>
<dbReference type="InterPro" id="IPR016197">
    <property type="entry name" value="Chromo-like_dom_sf"/>
</dbReference>
<dbReference type="SUPFAM" id="SSF56672">
    <property type="entry name" value="DNA/RNA polymerases"/>
    <property type="match status" value="1"/>
</dbReference>
<dbReference type="Pfam" id="PF17919">
    <property type="entry name" value="RT_RNaseH_2"/>
    <property type="match status" value="1"/>
</dbReference>
<keyword evidence="3" id="KW-0547">Nucleotide-binding</keyword>
<dbReference type="InterPro" id="IPR050951">
    <property type="entry name" value="Retrovirus_Pol_polyprotein"/>
</dbReference>
<dbReference type="InterPro" id="IPR043502">
    <property type="entry name" value="DNA/RNA_pol_sf"/>
</dbReference>
<evidence type="ECO:0000256" key="1">
    <source>
        <dbReference type="ARBA" id="ARBA00023268"/>
    </source>
</evidence>
<reference evidence="3" key="1">
    <citation type="journal article" date="2022" name="Int. J. Mol. Sci.">
        <title>Draft Genome of Tanacetum Coccineum: Genomic Comparison of Closely Related Tanacetum-Family Plants.</title>
        <authorList>
            <person name="Yamashiro T."/>
            <person name="Shiraishi A."/>
            <person name="Nakayama K."/>
            <person name="Satake H."/>
        </authorList>
    </citation>
    <scope>NUCLEOTIDE SEQUENCE</scope>
</reference>
<dbReference type="Pfam" id="PF00385">
    <property type="entry name" value="Chromo"/>
    <property type="match status" value="1"/>
</dbReference>
<dbReference type="Gene3D" id="3.10.10.10">
    <property type="entry name" value="HIV Type 1 Reverse Transcriptase, subunit A, domain 1"/>
    <property type="match status" value="1"/>
</dbReference>
<dbReference type="InterPro" id="IPR041577">
    <property type="entry name" value="RT_RNaseH_2"/>
</dbReference>
<dbReference type="SMART" id="SM00298">
    <property type="entry name" value="CHROMO"/>
    <property type="match status" value="1"/>
</dbReference>
<keyword evidence="3" id="KW-0067">ATP-binding</keyword>
<protein>
    <submittedName>
        <fullName evidence="3">ATP-binding cassette subfamily C member 8</fullName>
    </submittedName>
</protein>
<dbReference type="InterPro" id="IPR041588">
    <property type="entry name" value="Integrase_H2C2"/>
</dbReference>
<dbReference type="SUPFAM" id="SSF54160">
    <property type="entry name" value="Chromo domain-like"/>
    <property type="match status" value="1"/>
</dbReference>
<name>A0ABQ5FVM0_9ASTR</name>
<dbReference type="PANTHER" id="PTHR37984:SF5">
    <property type="entry name" value="PROTEIN NYNRIN-LIKE"/>
    <property type="match status" value="1"/>
</dbReference>
<sequence>MDAGYIRHLKAPYGAPVLFQRKKDGSLRMCIDYRALKKVTIKNTYPIPLITDLFDQLRKARYFTKLDLRLGSYQVRIAEGDKAKMTCVTWEVLFRLRQSRVLGIQDQGWWINDGWCKDKGYPRLGTTNQGYEVEIFSWLGELLLKVHHGILGHSIPFDGPIEKNKAWIWDEECQAAFESLKKAVMEEPVLRLPDVTMPFELHTDASDFAIGGVLMQDGHPIAFESRKLNETERKYTVQEKEMTAVVHCLRIWRHYLLGSRFVIKTDNIATSYFQTQKKLSPKQARWQDFLAEFDYQLEYKPGKANVVADALSRKAEFAAITQAQFFLQDRIKEGLEHDPLAKKIIALAKDGRTQRFWLKGDMLFTKGDRLYVPKWGDLRRAILKECHDSKWAGHPGITRTLALVEGTYYWPRIGDDVETFVRTCLICQQDKIEQKKSKIHEALLDGVVQDHGDGFELLHNFHLQTEGKTERVNALLKLYLWPLSLPRGSVLLSWSRVAPTIDSNALAASYKGSSPTAYKTIKEWHEQVDLARASLDKAAKKMKKCVDEKRRHVEFEVGDQVMVKLLPQQFKSSRKVHKGLIQRVEEILSDRTIRRREVTGYKEYLIKWRDLPDSEASWEAKDLLWQFANEIKRHHEDGTTRTSRA</sequence>
<accession>A0ABQ5FVM0</accession>
<comment type="caution">
    <text evidence="3">The sequence shown here is derived from an EMBL/GenBank/DDBJ whole genome shotgun (WGS) entry which is preliminary data.</text>
</comment>
<dbReference type="EMBL" id="BQNB010017795">
    <property type="protein sequence ID" value="GJT67299.1"/>
    <property type="molecule type" value="Genomic_DNA"/>
</dbReference>
<dbReference type="Gene3D" id="1.10.340.70">
    <property type="match status" value="1"/>
</dbReference>
<dbReference type="Proteomes" id="UP001151760">
    <property type="component" value="Unassembled WGS sequence"/>
</dbReference>
<dbReference type="CDD" id="cd01647">
    <property type="entry name" value="RT_LTR"/>
    <property type="match status" value="1"/>
</dbReference>
<dbReference type="PROSITE" id="PS50013">
    <property type="entry name" value="CHROMO_2"/>
    <property type="match status" value="1"/>
</dbReference>
<feature type="domain" description="Chromo" evidence="2">
    <location>
        <begin position="582"/>
        <end position="645"/>
    </location>
</feature>
<reference evidence="3" key="2">
    <citation type="submission" date="2022-01" db="EMBL/GenBank/DDBJ databases">
        <authorList>
            <person name="Yamashiro T."/>
            <person name="Shiraishi A."/>
            <person name="Satake H."/>
            <person name="Nakayama K."/>
        </authorList>
    </citation>
    <scope>NUCLEOTIDE SEQUENCE</scope>
</reference>
<evidence type="ECO:0000313" key="3">
    <source>
        <dbReference type="EMBL" id="GJT67299.1"/>
    </source>
</evidence>
<organism evidence="3 4">
    <name type="scientific">Tanacetum coccineum</name>
    <dbReference type="NCBI Taxonomy" id="301880"/>
    <lineage>
        <taxon>Eukaryota</taxon>
        <taxon>Viridiplantae</taxon>
        <taxon>Streptophyta</taxon>
        <taxon>Embryophyta</taxon>
        <taxon>Tracheophyta</taxon>
        <taxon>Spermatophyta</taxon>
        <taxon>Magnoliopsida</taxon>
        <taxon>eudicotyledons</taxon>
        <taxon>Gunneridae</taxon>
        <taxon>Pentapetalae</taxon>
        <taxon>asterids</taxon>
        <taxon>campanulids</taxon>
        <taxon>Asterales</taxon>
        <taxon>Asteraceae</taxon>
        <taxon>Asteroideae</taxon>
        <taxon>Anthemideae</taxon>
        <taxon>Anthemidinae</taxon>
        <taxon>Tanacetum</taxon>
    </lineage>
</organism>
<proteinExistence type="predicted"/>
<dbReference type="InterPro" id="IPR043128">
    <property type="entry name" value="Rev_trsase/Diguanyl_cyclase"/>
</dbReference>
<evidence type="ECO:0000313" key="4">
    <source>
        <dbReference type="Proteomes" id="UP001151760"/>
    </source>
</evidence>
<dbReference type="PANTHER" id="PTHR37984">
    <property type="entry name" value="PROTEIN CBG26694"/>
    <property type="match status" value="1"/>
</dbReference>
<dbReference type="Pfam" id="PF17921">
    <property type="entry name" value="Integrase_H2C2"/>
    <property type="match status" value="1"/>
</dbReference>